<dbReference type="InterPro" id="IPR013632">
    <property type="entry name" value="Rad51_C"/>
</dbReference>
<dbReference type="GO" id="GO:0000724">
    <property type="term" value="P:double-strand break repair via homologous recombination"/>
    <property type="evidence" value="ECO:0007669"/>
    <property type="project" value="TreeGrafter"/>
</dbReference>
<accession>A0A1B9IE54</accession>
<dbReference type="InterPro" id="IPR027417">
    <property type="entry name" value="P-loop_NTPase"/>
</dbReference>
<dbReference type="STRING" id="1296096.A0A1B9IE54"/>
<dbReference type="GO" id="GO:0000400">
    <property type="term" value="F:four-way junction DNA binding"/>
    <property type="evidence" value="ECO:0007669"/>
    <property type="project" value="TreeGrafter"/>
</dbReference>
<dbReference type="GO" id="GO:0007131">
    <property type="term" value="P:reciprocal meiotic recombination"/>
    <property type="evidence" value="ECO:0007669"/>
    <property type="project" value="TreeGrafter"/>
</dbReference>
<evidence type="ECO:0000259" key="3">
    <source>
        <dbReference type="Pfam" id="PF08423"/>
    </source>
</evidence>
<comment type="subcellular location">
    <subcellularLocation>
        <location evidence="1">Nucleus</location>
    </subcellularLocation>
</comment>
<dbReference type="GO" id="GO:0005657">
    <property type="term" value="C:replication fork"/>
    <property type="evidence" value="ECO:0007669"/>
    <property type="project" value="TreeGrafter"/>
</dbReference>
<dbReference type="PANTHER" id="PTHR46457:SF1">
    <property type="entry name" value="DNA REPAIR PROTEIN RAD51 HOMOLOG 4"/>
    <property type="match status" value="1"/>
</dbReference>
<dbReference type="AlphaFoldDB" id="A0A1B9IE54"/>
<reference evidence="4" key="2">
    <citation type="submission" date="2016-07" db="EMBL/GenBank/DDBJ databases">
        <title>Evolution of pathogenesis and genome organization in the Tremellales.</title>
        <authorList>
            <person name="Cuomo C."/>
            <person name="Litvintseva A."/>
            <person name="Heitman J."/>
            <person name="Chen Y."/>
            <person name="Sun S."/>
            <person name="Springer D."/>
            <person name="Dromer F."/>
            <person name="Young S."/>
            <person name="Zeng Q."/>
            <person name="Chapman S."/>
            <person name="Gujja S."/>
            <person name="Saif S."/>
            <person name="Birren B."/>
        </authorList>
    </citation>
    <scope>NUCLEOTIDE SEQUENCE</scope>
    <source>
        <strain evidence="4">CBS 10737</strain>
    </source>
</reference>
<dbReference type="GO" id="GO:0042148">
    <property type="term" value="P:DNA strand invasion"/>
    <property type="evidence" value="ECO:0007669"/>
    <property type="project" value="TreeGrafter"/>
</dbReference>
<evidence type="ECO:0000313" key="4">
    <source>
        <dbReference type="EMBL" id="OCF53550.1"/>
    </source>
</evidence>
<name>A0A1B9IE54_9TREE</name>
<sequence length="346" mass="38000">MLLKRLSHALPTELASLIPELEASGIKTTESLIFTQPSIILNNVPILSIAQLDYFISECLQLTTQPSISGDDVQDDQEVWAGFGVRSLDDLFEGWNGFGVVEIAGPRKVGKSLLAMHAALNLLRLDEEAICTWIDTEASFSPERAKQILESMGVDEPNQVLKRLMIITSFKVEDTFEAISQLKADRLSANSAQGHADMVNLMDEIAEITLAHRMLTLIINATVSCEPTNLQSSFNKMEIKPALGPAFTFTTDITLLMQETGVIFGLLDHQEKNRKFGGPGLRALVEVIRSKITPTGSWAVYETDGIKLYDVLPPHQVDERSTRISAGLPTGPYRPIIGSLAQTLIP</sequence>
<dbReference type="GO" id="GO:0000723">
    <property type="term" value="P:telomere maintenance"/>
    <property type="evidence" value="ECO:0007669"/>
    <property type="project" value="TreeGrafter"/>
</dbReference>
<dbReference type="Gene3D" id="3.40.50.300">
    <property type="entry name" value="P-loop containing nucleotide triphosphate hydrolases"/>
    <property type="match status" value="1"/>
</dbReference>
<dbReference type="EMBL" id="KI894007">
    <property type="protein sequence ID" value="OCF53550.1"/>
    <property type="molecule type" value="Genomic_DNA"/>
</dbReference>
<evidence type="ECO:0000256" key="1">
    <source>
        <dbReference type="ARBA" id="ARBA00004123"/>
    </source>
</evidence>
<dbReference type="GO" id="GO:0003697">
    <property type="term" value="F:single-stranded DNA binding"/>
    <property type="evidence" value="ECO:0007669"/>
    <property type="project" value="TreeGrafter"/>
</dbReference>
<reference evidence="4" key="1">
    <citation type="submission" date="2013-07" db="EMBL/GenBank/DDBJ databases">
        <title>The Genome Sequence of Cryptococcus pinus CBS10737.</title>
        <authorList>
            <consortium name="The Broad Institute Genome Sequencing Platform"/>
            <person name="Cuomo C."/>
            <person name="Litvintseva A."/>
            <person name="Chen Y."/>
            <person name="Heitman J."/>
            <person name="Sun S."/>
            <person name="Springer D."/>
            <person name="Dromer F."/>
            <person name="Young S.K."/>
            <person name="Zeng Q."/>
            <person name="Gargeya S."/>
            <person name="Fitzgerald M."/>
            <person name="Abouelleil A."/>
            <person name="Alvarado L."/>
            <person name="Berlin A.M."/>
            <person name="Chapman S.B."/>
            <person name="Dewar J."/>
            <person name="Goldberg J."/>
            <person name="Griggs A."/>
            <person name="Gujja S."/>
            <person name="Hansen M."/>
            <person name="Howarth C."/>
            <person name="Imamovic A."/>
            <person name="Larimer J."/>
            <person name="McCowan C."/>
            <person name="Murphy C."/>
            <person name="Pearson M."/>
            <person name="Priest M."/>
            <person name="Roberts A."/>
            <person name="Saif S."/>
            <person name="Shea T."/>
            <person name="Sykes S."/>
            <person name="Wortman J."/>
            <person name="Nusbaum C."/>
            <person name="Birren B."/>
        </authorList>
    </citation>
    <scope>NUCLEOTIDE SEQUENCE [LARGE SCALE GENOMIC DNA]</scope>
    <source>
        <strain evidence="4">CBS 10737</strain>
    </source>
</reference>
<dbReference type="GO" id="GO:0033063">
    <property type="term" value="C:Rad51B-Rad51C-Rad51D-XRCC2 complex"/>
    <property type="evidence" value="ECO:0007669"/>
    <property type="project" value="TreeGrafter"/>
</dbReference>
<evidence type="ECO:0000256" key="2">
    <source>
        <dbReference type="ARBA" id="ARBA00023242"/>
    </source>
</evidence>
<dbReference type="SUPFAM" id="SSF52540">
    <property type="entry name" value="P-loop containing nucleoside triphosphate hydrolases"/>
    <property type="match status" value="1"/>
</dbReference>
<feature type="domain" description="Rad51-like C-terminal" evidence="3">
    <location>
        <begin position="84"/>
        <end position="183"/>
    </location>
</feature>
<proteinExistence type="predicted"/>
<organism evidence="4">
    <name type="scientific">Kwoniella pini CBS 10737</name>
    <dbReference type="NCBI Taxonomy" id="1296096"/>
    <lineage>
        <taxon>Eukaryota</taxon>
        <taxon>Fungi</taxon>
        <taxon>Dikarya</taxon>
        <taxon>Basidiomycota</taxon>
        <taxon>Agaricomycotina</taxon>
        <taxon>Tremellomycetes</taxon>
        <taxon>Tremellales</taxon>
        <taxon>Cryptococcaceae</taxon>
        <taxon>Kwoniella</taxon>
    </lineage>
</organism>
<dbReference type="GO" id="GO:0005815">
    <property type="term" value="C:microtubule organizing center"/>
    <property type="evidence" value="ECO:0007669"/>
    <property type="project" value="TreeGrafter"/>
</dbReference>
<gene>
    <name evidence="4" type="ORF">I206_00855</name>
</gene>
<keyword evidence="2" id="KW-0539">Nucleus</keyword>
<protein>
    <recommendedName>
        <fullName evidence="3">Rad51-like C-terminal domain-containing protein</fullName>
    </recommendedName>
</protein>
<dbReference type="OrthoDB" id="336321at2759"/>
<dbReference type="PANTHER" id="PTHR46457">
    <property type="entry name" value="DNA REPAIR PROTEIN RAD51 HOMOLOG 4"/>
    <property type="match status" value="1"/>
</dbReference>
<dbReference type="GO" id="GO:0008094">
    <property type="term" value="F:ATP-dependent activity, acting on DNA"/>
    <property type="evidence" value="ECO:0007669"/>
    <property type="project" value="TreeGrafter"/>
</dbReference>
<dbReference type="InterPro" id="IPR051988">
    <property type="entry name" value="HRR_RAD51_Paralog"/>
</dbReference>
<dbReference type="Pfam" id="PF08423">
    <property type="entry name" value="Rad51"/>
    <property type="match status" value="1"/>
</dbReference>